<gene>
    <name evidence="6" type="ORF">V1I91_11010</name>
</gene>
<comment type="similarity">
    <text evidence="1">Belongs to the cytidine and deoxycytidylate deaminase family.</text>
</comment>
<evidence type="ECO:0000256" key="2">
    <source>
        <dbReference type="ARBA" id="ARBA00022723"/>
    </source>
</evidence>
<keyword evidence="4" id="KW-0862">Zinc</keyword>
<evidence type="ECO:0000313" key="6">
    <source>
        <dbReference type="EMBL" id="MEE1976601.1"/>
    </source>
</evidence>
<sequence length="132" mass="14929">MQGKRDISIDWKRLSKLAWNARENAVAENTKVGSSVISSSGNYYSGCNIEQLYRNKDLHAEVCAISMMISDGEKKLVAILVVAERVRFTPCGTCMDWIFQFGGHECIVGYQPQKNGEIIKFLAKELMPYYPK</sequence>
<reference evidence="6 7" key="1">
    <citation type="submission" date="2024-01" db="EMBL/GenBank/DDBJ databases">
        <title>Maribacter spp. originated from different algae showed divergent polysaccharides utilization ability.</title>
        <authorList>
            <person name="Wang H."/>
            <person name="Wu Y."/>
        </authorList>
    </citation>
    <scope>NUCLEOTIDE SEQUENCE [LARGE SCALE GENOMIC DNA]</scope>
    <source>
        <strain evidence="6 7">PR1</strain>
    </source>
</reference>
<feature type="domain" description="CMP/dCMP-type deaminase" evidence="5">
    <location>
        <begin position="9"/>
        <end position="132"/>
    </location>
</feature>
<evidence type="ECO:0000259" key="5">
    <source>
        <dbReference type="PROSITE" id="PS51747"/>
    </source>
</evidence>
<dbReference type="InterPro" id="IPR002125">
    <property type="entry name" value="CMP_dCMP_dom"/>
</dbReference>
<dbReference type="InterPro" id="IPR016192">
    <property type="entry name" value="APOBEC/CMP_deaminase_Zn-bd"/>
</dbReference>
<evidence type="ECO:0000256" key="1">
    <source>
        <dbReference type="ARBA" id="ARBA00006576"/>
    </source>
</evidence>
<keyword evidence="2" id="KW-0479">Metal-binding</keyword>
<keyword evidence="7" id="KW-1185">Reference proteome</keyword>
<proteinExistence type="inferred from homology"/>
<dbReference type="PANTHER" id="PTHR11644:SF2">
    <property type="entry name" value="CYTIDINE DEAMINASE"/>
    <property type="match status" value="1"/>
</dbReference>
<accession>A0ABU7IUY0</accession>
<dbReference type="InterPro" id="IPR050202">
    <property type="entry name" value="Cyt/Deoxycyt_deaminase"/>
</dbReference>
<dbReference type="SUPFAM" id="SSF53927">
    <property type="entry name" value="Cytidine deaminase-like"/>
    <property type="match status" value="1"/>
</dbReference>
<dbReference type="PROSITE" id="PS00903">
    <property type="entry name" value="CYT_DCMP_DEAMINASES_1"/>
    <property type="match status" value="1"/>
</dbReference>
<dbReference type="PROSITE" id="PS51747">
    <property type="entry name" value="CYT_DCMP_DEAMINASES_2"/>
    <property type="match status" value="1"/>
</dbReference>
<evidence type="ECO:0000313" key="7">
    <source>
        <dbReference type="Proteomes" id="UP001356308"/>
    </source>
</evidence>
<dbReference type="InterPro" id="IPR016193">
    <property type="entry name" value="Cytidine_deaminase-like"/>
</dbReference>
<dbReference type="CDD" id="cd01283">
    <property type="entry name" value="cytidine_deaminase"/>
    <property type="match status" value="1"/>
</dbReference>
<dbReference type="Proteomes" id="UP001356308">
    <property type="component" value="Unassembled WGS sequence"/>
</dbReference>
<name>A0ABU7IUY0_9FLAO</name>
<dbReference type="Pfam" id="PF00383">
    <property type="entry name" value="dCMP_cyt_deam_1"/>
    <property type="match status" value="1"/>
</dbReference>
<comment type="caution">
    <text evidence="6">The sequence shown here is derived from an EMBL/GenBank/DDBJ whole genome shotgun (WGS) entry which is preliminary data.</text>
</comment>
<dbReference type="EMBL" id="JAZDDG010000005">
    <property type="protein sequence ID" value="MEE1976601.1"/>
    <property type="molecule type" value="Genomic_DNA"/>
</dbReference>
<evidence type="ECO:0000256" key="4">
    <source>
        <dbReference type="ARBA" id="ARBA00022833"/>
    </source>
</evidence>
<organism evidence="6 7">
    <name type="scientific">Maribacter cobaltidurans</name>
    <dbReference type="NCBI Taxonomy" id="1178778"/>
    <lineage>
        <taxon>Bacteria</taxon>
        <taxon>Pseudomonadati</taxon>
        <taxon>Bacteroidota</taxon>
        <taxon>Flavobacteriia</taxon>
        <taxon>Flavobacteriales</taxon>
        <taxon>Flavobacteriaceae</taxon>
        <taxon>Maribacter</taxon>
    </lineage>
</organism>
<protein>
    <recommendedName>
        <fullName evidence="5">CMP/dCMP-type deaminase domain-containing protein</fullName>
    </recommendedName>
</protein>
<dbReference type="RefSeq" id="WP_272651302.1">
    <property type="nucleotide sequence ID" value="NZ_JAZDDG010000005.1"/>
</dbReference>
<dbReference type="PANTHER" id="PTHR11644">
    <property type="entry name" value="CYTIDINE DEAMINASE"/>
    <property type="match status" value="1"/>
</dbReference>
<dbReference type="Gene3D" id="3.40.140.10">
    <property type="entry name" value="Cytidine Deaminase, domain 2"/>
    <property type="match status" value="1"/>
</dbReference>
<keyword evidence="3" id="KW-0378">Hydrolase</keyword>
<evidence type="ECO:0000256" key="3">
    <source>
        <dbReference type="ARBA" id="ARBA00022801"/>
    </source>
</evidence>